<dbReference type="OrthoDB" id="432234at2759"/>
<dbReference type="AlphaFoldDB" id="A0A2S4WNH0"/>
<sequence>MPRQRSNLPEQRRRSNIVSTRSDEVFDKLIEDVYGDLRGEWSLRSGTIFDRLCERAIFTQTEETTKLINKMVFDKAVGETYTSRAEDVNYSAGWTISEFDGTTQMPFELAPEREMNLKLGMPVVLTEHSFMKGGLVRGTRLIITGIYDGFLKAQITSGVFKGDEIIIGKVWFFVTHSDPSSPHFLRFQYPIVQAYAITFHFNLYEPCKISGVFLDRRVFQEFVRSLRPIDMVLCEKMFIVSLSQSVLMVKD</sequence>
<accession>A0A2S4WNH0</accession>
<evidence type="ECO:0000313" key="2">
    <source>
        <dbReference type="Proteomes" id="UP000238274"/>
    </source>
</evidence>
<name>A0A2S4WNH0_9BASI</name>
<dbReference type="VEuPathDB" id="FungiDB:PSHT_00384"/>
<protein>
    <submittedName>
        <fullName evidence="1">Uncharacterized protein</fullName>
    </submittedName>
</protein>
<gene>
    <name evidence="1" type="ORF">PSHT_00384</name>
</gene>
<evidence type="ECO:0000313" key="1">
    <source>
        <dbReference type="EMBL" id="POW23237.1"/>
    </source>
</evidence>
<comment type="caution">
    <text evidence="1">The sequence shown here is derived from an EMBL/GenBank/DDBJ whole genome shotgun (WGS) entry which is preliminary data.</text>
</comment>
<dbReference type="Proteomes" id="UP000238274">
    <property type="component" value="Unassembled WGS sequence"/>
</dbReference>
<reference evidence="2" key="3">
    <citation type="journal article" date="2018" name="Mol. Plant Microbe Interact.">
        <title>Genome sequence resources for the wheat stripe rust pathogen (Puccinia striiformis f. sp. tritici) and the barley stripe rust pathogen (Puccinia striiformis f. sp. hordei).</title>
        <authorList>
            <person name="Xia C."/>
            <person name="Wang M."/>
            <person name="Yin C."/>
            <person name="Cornejo O.E."/>
            <person name="Hulbert S.H."/>
            <person name="Chen X."/>
        </authorList>
    </citation>
    <scope>NUCLEOTIDE SEQUENCE [LARGE SCALE GENOMIC DNA]</scope>
    <source>
        <strain evidence="2">93TX-2</strain>
    </source>
</reference>
<organism evidence="1 2">
    <name type="scientific">Puccinia striiformis</name>
    <dbReference type="NCBI Taxonomy" id="27350"/>
    <lineage>
        <taxon>Eukaryota</taxon>
        <taxon>Fungi</taxon>
        <taxon>Dikarya</taxon>
        <taxon>Basidiomycota</taxon>
        <taxon>Pucciniomycotina</taxon>
        <taxon>Pucciniomycetes</taxon>
        <taxon>Pucciniales</taxon>
        <taxon>Pucciniaceae</taxon>
        <taxon>Puccinia</taxon>
    </lineage>
</organism>
<dbReference type="VEuPathDB" id="FungiDB:PSTT_07759"/>
<proteinExistence type="predicted"/>
<dbReference type="EMBL" id="PKSM01000003">
    <property type="protein sequence ID" value="POW23237.1"/>
    <property type="molecule type" value="Genomic_DNA"/>
</dbReference>
<reference evidence="2" key="2">
    <citation type="journal article" date="2018" name="BMC Genomics">
        <title>Genomic insights into host adaptation between the wheat stripe rust pathogen (Puccinia striiformis f. sp. tritici) and the barley stripe rust pathogen (Puccinia striiformis f. sp. hordei).</title>
        <authorList>
            <person name="Xia C."/>
            <person name="Wang M."/>
            <person name="Yin C."/>
            <person name="Cornejo O.E."/>
            <person name="Hulbert S.H."/>
            <person name="Chen X."/>
        </authorList>
    </citation>
    <scope>NUCLEOTIDE SEQUENCE [LARGE SCALE GENOMIC DNA]</scope>
    <source>
        <strain evidence="2">93TX-2</strain>
    </source>
</reference>
<keyword evidence="2" id="KW-1185">Reference proteome</keyword>
<reference evidence="1 2" key="1">
    <citation type="submission" date="2017-12" db="EMBL/GenBank/DDBJ databases">
        <title>Gene loss provides genomic basis for host adaptation in cereal stripe rust fungi.</title>
        <authorList>
            <person name="Xia C."/>
        </authorList>
    </citation>
    <scope>NUCLEOTIDE SEQUENCE [LARGE SCALE GENOMIC DNA]</scope>
    <source>
        <strain evidence="1 2">93TX-2</strain>
    </source>
</reference>